<protein>
    <submittedName>
        <fullName evidence="1">Uncharacterized protein</fullName>
    </submittedName>
</protein>
<organism evidence="1">
    <name type="scientific">marine sediment metagenome</name>
    <dbReference type="NCBI Taxonomy" id="412755"/>
    <lineage>
        <taxon>unclassified sequences</taxon>
        <taxon>metagenomes</taxon>
        <taxon>ecological metagenomes</taxon>
    </lineage>
</organism>
<proteinExistence type="predicted"/>
<accession>A0A1B6NS65</accession>
<reference evidence="1" key="1">
    <citation type="submission" date="2013-11" db="EMBL/GenBank/DDBJ databases">
        <title>Microbial diversity, functional groups and degradation webs in Northern and Southern Mediterranean and Red Sea marine crude oil polluted sites.</title>
        <authorList>
            <person name="Daffonchio D."/>
            <person name="Mapelli F."/>
            <person name="Ferrer M."/>
            <person name="Richter M."/>
            <person name="Cherif A."/>
            <person name="Malkawi H.I."/>
            <person name="Yakimov M.M."/>
            <person name="Abdel-Fattah Y.R."/>
            <person name="Blaghen M."/>
            <person name="Golyshin P.N."/>
            <person name="Kalogerakis N."/>
            <person name="Boon N."/>
            <person name="Magagnini M."/>
            <person name="Fava F."/>
        </authorList>
    </citation>
    <scope>NUCLEOTIDE SEQUENCE</scope>
</reference>
<evidence type="ECO:0000313" key="1">
    <source>
        <dbReference type="EMBL" id="KTF06299.1"/>
    </source>
</evidence>
<comment type="caution">
    <text evidence="1">The sequence shown here is derived from an EMBL/GenBank/DDBJ whole genome shotgun (WGS) entry which is preliminary data.</text>
</comment>
<dbReference type="AlphaFoldDB" id="A0A1B6NS65"/>
<gene>
    <name evidence="1" type="ORF">MGSAQ_002205</name>
</gene>
<name>A0A1B6NS65_9ZZZZ</name>
<sequence length="46" mass="4898">MCDQFAHRVYLGQANMGDLLGMGCASYFNADISVSVCRGDGAVCCF</sequence>
<dbReference type="EMBL" id="AYSL01001238">
    <property type="protein sequence ID" value="KTF06299.1"/>
    <property type="molecule type" value="Genomic_DNA"/>
</dbReference>